<dbReference type="EnsemblBacteria" id="BAA18472">
    <property type="protein sequence ID" value="BAA18472"/>
    <property type="gene ID" value="BAA18472"/>
</dbReference>
<dbReference type="STRING" id="1148.gene:10499350"/>
<gene>
    <name evidence="1" type="ordered locus">ssr0756</name>
</gene>
<keyword evidence="2" id="KW-1185">Reference proteome</keyword>
<protein>
    <submittedName>
        <fullName evidence="1">Ssr0756 protein</fullName>
    </submittedName>
</protein>
<dbReference type="AlphaFoldDB" id="P74377"/>
<dbReference type="InParanoid" id="P74377"/>
<accession>P74377</accession>
<dbReference type="PIR" id="S76213">
    <property type="entry name" value="S76213"/>
</dbReference>
<dbReference type="Proteomes" id="UP000001425">
    <property type="component" value="Chromosome"/>
</dbReference>
<evidence type="ECO:0000313" key="2">
    <source>
        <dbReference type="Proteomes" id="UP000001425"/>
    </source>
</evidence>
<dbReference type="PhylomeDB" id="P74377"/>
<dbReference type="KEGG" id="syn:ssr0756"/>
<reference evidence="1 2" key="2">
    <citation type="journal article" date="1996" name="DNA Res.">
        <title>Sequence analysis of the genome of the unicellular cyanobacterium Synechocystis sp. strain PCC6803. II. Sequence determination of the entire genome and assignment of potential protein-coding regions.</title>
        <authorList>
            <person name="Kaneko T."/>
            <person name="Sato S."/>
            <person name="Kotani H."/>
            <person name="Tanaka A."/>
            <person name="Asamizu E."/>
            <person name="Nakamura Y."/>
            <person name="Miyajima N."/>
            <person name="Hirosawa M."/>
            <person name="Sugiura M."/>
            <person name="Sasamoto S."/>
            <person name="Kimura T."/>
            <person name="Hosouchi T."/>
            <person name="Matsuno A."/>
            <person name="Muraki A."/>
            <person name="Nakazaki N."/>
            <person name="Naruo K."/>
            <person name="Okumura S."/>
            <person name="Shimpo S."/>
            <person name="Takeuchi C."/>
            <person name="Wada T."/>
            <person name="Watanabe A."/>
            <person name="Yamada M."/>
            <person name="Yasuda M."/>
            <person name="Tabata S."/>
        </authorList>
    </citation>
    <scope>NUCLEOTIDE SEQUENCE [LARGE SCALE GENOMIC DNA]</scope>
    <source>
        <strain evidence="2">ATCC 27184 / PCC 6803 / Kazusa</strain>
    </source>
</reference>
<dbReference type="SUPFAM" id="SSF88723">
    <property type="entry name" value="PIN domain-like"/>
    <property type="match status" value="1"/>
</dbReference>
<dbReference type="PaxDb" id="1148-1653559"/>
<dbReference type="PANTHER" id="PTHR36173:SF2">
    <property type="entry name" value="RIBONUCLEASE VAPC16"/>
    <property type="match status" value="1"/>
</dbReference>
<organism evidence="1 2">
    <name type="scientific">Synechocystis sp. (strain ATCC 27184 / PCC 6803 / Kazusa)</name>
    <dbReference type="NCBI Taxonomy" id="1111708"/>
    <lineage>
        <taxon>Bacteria</taxon>
        <taxon>Bacillati</taxon>
        <taxon>Cyanobacteriota</taxon>
        <taxon>Cyanophyceae</taxon>
        <taxon>Synechococcales</taxon>
        <taxon>Merismopediaceae</taxon>
        <taxon>Synechocystis</taxon>
    </lineage>
</organism>
<dbReference type="InterPro" id="IPR052919">
    <property type="entry name" value="TA_system_RNase"/>
</dbReference>
<evidence type="ECO:0000313" key="1">
    <source>
        <dbReference type="EMBL" id="BAA18472.1"/>
    </source>
</evidence>
<dbReference type="eggNOG" id="COG3744">
    <property type="taxonomic scope" value="Bacteria"/>
</dbReference>
<proteinExistence type="predicted"/>
<sequence>MTINGLQVLSIDLEHIWKLAVLEHHHKDPFDRILIAQSMTEEIPILSIDKVFDLYPVQKLW</sequence>
<dbReference type="EMBL" id="BA000022">
    <property type="protein sequence ID" value="BAA18472.1"/>
    <property type="molecule type" value="Genomic_DNA"/>
</dbReference>
<dbReference type="InterPro" id="IPR029060">
    <property type="entry name" value="PIN-like_dom_sf"/>
</dbReference>
<name>P74377_SYNY3</name>
<dbReference type="PANTHER" id="PTHR36173">
    <property type="entry name" value="RIBONUCLEASE VAPC16-RELATED"/>
    <property type="match status" value="1"/>
</dbReference>
<reference evidence="1 2" key="1">
    <citation type="journal article" date="1995" name="DNA Res.">
        <title>Sequence analysis of the genome of the unicellular cyanobacterium Synechocystis sp. strain PCC6803. I. Sequence features in the 1 Mb region from map positions 64% to 92% of the genome.</title>
        <authorList>
            <person name="Kaneko T."/>
            <person name="Tanaka A."/>
            <person name="Sato S."/>
            <person name="Kotani H."/>
            <person name="Sazuka T."/>
            <person name="Miyajima N."/>
            <person name="Sugiura M."/>
            <person name="Tabata S."/>
        </authorList>
    </citation>
    <scope>NUCLEOTIDE SEQUENCE [LARGE SCALE GENOMIC DNA]</scope>
    <source>
        <strain evidence="2">ATCC 27184 / PCC 6803 / Kazusa</strain>
    </source>
</reference>